<dbReference type="Gene3D" id="2.60.40.10">
    <property type="entry name" value="Immunoglobulins"/>
    <property type="match status" value="5"/>
</dbReference>
<evidence type="ECO:0000313" key="8">
    <source>
        <dbReference type="EMBL" id="KAK7487638.1"/>
    </source>
</evidence>
<dbReference type="SMART" id="SM00060">
    <property type="entry name" value="FN3"/>
    <property type="match status" value="2"/>
</dbReference>
<comment type="caution">
    <text evidence="8">The sequence shown here is derived from an EMBL/GenBank/DDBJ whole genome shotgun (WGS) entry which is preliminary data.</text>
</comment>
<name>A0ABD0KKR6_9CAEN</name>
<keyword evidence="5" id="KW-0472">Membrane</keyword>
<dbReference type="FunFam" id="2.60.40.10:FF:000032">
    <property type="entry name" value="palladin isoform X1"/>
    <property type="match status" value="1"/>
</dbReference>
<feature type="domain" description="Ig-like" evidence="6">
    <location>
        <begin position="190"/>
        <end position="280"/>
    </location>
</feature>
<evidence type="ECO:0008006" key="10">
    <source>
        <dbReference type="Google" id="ProtNLM"/>
    </source>
</evidence>
<feature type="transmembrane region" description="Helical" evidence="5">
    <location>
        <begin position="582"/>
        <end position="604"/>
    </location>
</feature>
<feature type="compositionally biased region" description="Low complexity" evidence="4">
    <location>
        <begin position="876"/>
        <end position="895"/>
    </location>
</feature>
<sequence>HAGYGLPLISARHVATSYPRTIASPESRAQVHIAHAHLRVTVTRLAAGTNMEQADRFVLEGNVQRLPSGSVVLRNLRTGDSGAYRCVAVNPTSGHNRTASHVINLKVTPSPQGQSLIANNETVVLECPTAGFSLPSISWTRYGGQLPQDSLQDAYGNLRIPAVSLRDGGTYICQTATGQSLRVSLGVQAPPLVMVPEEEKLVTATAGETVEIACHGGGFPVPNVTWFHDGDRLGEPRILSRSDGHILLLEEVTEADAGIYVCELSNVLGHSSAIIELVIVQEAGGDMSAGSDMGRTAPQGPASNRTSGEIIPIDSDDEDSGGNNRNFKLEVENRNIELVPPSRPTIVQLSDTAVMVSWNVPENAGLPITMFRVQYKEVKPKKGQWQTVDVEIDMNARRHKVSRLKAGGTYKFRIAAVYNNYFHEFSPNSHRFHLEVDSIQEPHPPKVKPRIVEVHPFIYQGIYAIRIRWQYVPVDSSPVKGFYVFYKPFESDGEFEKVTLKGAGITQHTLAELKPDTEYTIKMQSYNHAGASEFSNIVVKRTKPLEGQPPRDMPTPMAPSNEDKTESTTTSRQKAGGLDQPVILGIVLGIMLLLLVVFIAMCWWKQRQQKRRNLNAGHCAKFQDQAQRIYTESLRKKHPNGGPYPPNGLNGLALANGHGPHGQHKMNIDINPMDDMDMDRSQTPISQDPYTGKVYHHGNGVIPNGTLPGYGHGRNSDNNFNSIRHTVSSDNVHGVSGMIPNGIGVHDMGSLSRDRRNGGYNTHHYHPTSHSRSSVSTFTHDAHQRHRAGSLSQSDEGESPDEEDRLTGERSHFSHREKTPPHSSFGQGYGKSYSKSARDRVNRSRDPSPDRLPCYGYEPAPSYDSVSGSGYGSVEGSGFHTRAPVTAPSPASSSHSGKHKRRRKRPHSGREHTTKDQATNTDLSSN</sequence>
<dbReference type="CDD" id="cd00096">
    <property type="entry name" value="Ig"/>
    <property type="match status" value="1"/>
</dbReference>
<dbReference type="EMBL" id="JACVVK020000162">
    <property type="protein sequence ID" value="KAK7487638.1"/>
    <property type="molecule type" value="Genomic_DNA"/>
</dbReference>
<dbReference type="SUPFAM" id="SSF49265">
    <property type="entry name" value="Fibronectin type III"/>
    <property type="match status" value="1"/>
</dbReference>
<keyword evidence="3" id="KW-0393">Immunoglobulin domain</keyword>
<evidence type="ECO:0000256" key="4">
    <source>
        <dbReference type="SAM" id="MobiDB-lite"/>
    </source>
</evidence>
<dbReference type="InterPro" id="IPR003961">
    <property type="entry name" value="FN3_dom"/>
</dbReference>
<proteinExistence type="predicted"/>
<dbReference type="SMART" id="SM00409">
    <property type="entry name" value="IG"/>
    <property type="match status" value="3"/>
</dbReference>
<feature type="compositionally biased region" description="Basic and acidic residues" evidence="4">
    <location>
        <begin position="836"/>
        <end position="849"/>
    </location>
</feature>
<feature type="domain" description="Fibronectin type-III" evidence="7">
    <location>
        <begin position="340"/>
        <end position="437"/>
    </location>
</feature>
<feature type="compositionally biased region" description="Acidic residues" evidence="4">
    <location>
        <begin position="795"/>
        <end position="804"/>
    </location>
</feature>
<keyword evidence="5" id="KW-1133">Transmembrane helix</keyword>
<evidence type="ECO:0000256" key="1">
    <source>
        <dbReference type="ARBA" id="ARBA00022737"/>
    </source>
</evidence>
<feature type="region of interest" description="Disordered" evidence="4">
    <location>
        <begin position="544"/>
        <end position="574"/>
    </location>
</feature>
<feature type="compositionally biased region" description="Basic and acidic residues" evidence="4">
    <location>
        <begin position="805"/>
        <end position="820"/>
    </location>
</feature>
<dbReference type="PANTHER" id="PTHR44170:SF6">
    <property type="entry name" value="CONTACTIN"/>
    <property type="match status" value="1"/>
</dbReference>
<organism evidence="8 9">
    <name type="scientific">Batillaria attramentaria</name>
    <dbReference type="NCBI Taxonomy" id="370345"/>
    <lineage>
        <taxon>Eukaryota</taxon>
        <taxon>Metazoa</taxon>
        <taxon>Spiralia</taxon>
        <taxon>Lophotrochozoa</taxon>
        <taxon>Mollusca</taxon>
        <taxon>Gastropoda</taxon>
        <taxon>Caenogastropoda</taxon>
        <taxon>Sorbeoconcha</taxon>
        <taxon>Cerithioidea</taxon>
        <taxon>Batillariidae</taxon>
        <taxon>Batillaria</taxon>
    </lineage>
</organism>
<dbReference type="InterPro" id="IPR003599">
    <property type="entry name" value="Ig_sub"/>
</dbReference>
<dbReference type="InterPro" id="IPR036179">
    <property type="entry name" value="Ig-like_dom_sf"/>
</dbReference>
<dbReference type="AlphaFoldDB" id="A0ABD0KKR6"/>
<dbReference type="SUPFAM" id="SSF48726">
    <property type="entry name" value="Immunoglobulin"/>
    <property type="match status" value="3"/>
</dbReference>
<dbReference type="Pfam" id="PF13927">
    <property type="entry name" value="Ig_3"/>
    <property type="match status" value="2"/>
</dbReference>
<dbReference type="PANTHER" id="PTHR44170">
    <property type="entry name" value="PROTEIN SIDEKICK"/>
    <property type="match status" value="1"/>
</dbReference>
<dbReference type="InterPro" id="IPR036116">
    <property type="entry name" value="FN3_sf"/>
</dbReference>
<dbReference type="Pfam" id="PF00041">
    <property type="entry name" value="fn3"/>
    <property type="match status" value="2"/>
</dbReference>
<feature type="domain" description="Ig-like" evidence="6">
    <location>
        <begin position="109"/>
        <end position="184"/>
    </location>
</feature>
<dbReference type="InterPro" id="IPR007110">
    <property type="entry name" value="Ig-like_dom"/>
</dbReference>
<protein>
    <recommendedName>
        <fullName evidence="10">Interference hedgehog</fullName>
    </recommendedName>
</protein>
<evidence type="ECO:0000256" key="5">
    <source>
        <dbReference type="SAM" id="Phobius"/>
    </source>
</evidence>
<evidence type="ECO:0000256" key="2">
    <source>
        <dbReference type="ARBA" id="ARBA00023157"/>
    </source>
</evidence>
<dbReference type="Proteomes" id="UP001519460">
    <property type="component" value="Unassembled WGS sequence"/>
</dbReference>
<feature type="compositionally biased region" description="Basic residues" evidence="4">
    <location>
        <begin position="896"/>
        <end position="907"/>
    </location>
</feature>
<dbReference type="CDD" id="cd00063">
    <property type="entry name" value="FN3"/>
    <property type="match status" value="2"/>
</dbReference>
<evidence type="ECO:0000259" key="7">
    <source>
        <dbReference type="PROSITE" id="PS50853"/>
    </source>
</evidence>
<dbReference type="SMART" id="SM00408">
    <property type="entry name" value="IGc2"/>
    <property type="match status" value="3"/>
</dbReference>
<feature type="region of interest" description="Disordered" evidence="4">
    <location>
        <begin position="743"/>
        <end position="926"/>
    </location>
</feature>
<feature type="region of interest" description="Disordered" evidence="4">
    <location>
        <begin position="289"/>
        <end position="323"/>
    </location>
</feature>
<evidence type="ECO:0000256" key="3">
    <source>
        <dbReference type="ARBA" id="ARBA00023319"/>
    </source>
</evidence>
<gene>
    <name evidence="8" type="ORF">BaRGS_00021188</name>
</gene>
<keyword evidence="2" id="KW-1015">Disulfide bond</keyword>
<keyword evidence="5" id="KW-0812">Transmembrane</keyword>
<feature type="domain" description="Fibronectin type-III" evidence="7">
    <location>
        <begin position="448"/>
        <end position="545"/>
    </location>
</feature>
<dbReference type="InterPro" id="IPR003598">
    <property type="entry name" value="Ig_sub2"/>
</dbReference>
<feature type="compositionally biased region" description="Polar residues" evidence="4">
    <location>
        <begin position="770"/>
        <end position="779"/>
    </location>
</feature>
<evidence type="ECO:0000313" key="9">
    <source>
        <dbReference type="Proteomes" id="UP001519460"/>
    </source>
</evidence>
<evidence type="ECO:0000259" key="6">
    <source>
        <dbReference type="PROSITE" id="PS50835"/>
    </source>
</evidence>
<reference evidence="8 9" key="1">
    <citation type="journal article" date="2023" name="Sci. Data">
        <title>Genome assembly of the Korean intertidal mud-creeper Batillaria attramentaria.</title>
        <authorList>
            <person name="Patra A.K."/>
            <person name="Ho P.T."/>
            <person name="Jun S."/>
            <person name="Lee S.J."/>
            <person name="Kim Y."/>
            <person name="Won Y.J."/>
        </authorList>
    </citation>
    <scope>NUCLEOTIDE SEQUENCE [LARGE SCALE GENOMIC DNA]</scope>
    <source>
        <strain evidence="8">Wonlab-2016</strain>
    </source>
</reference>
<dbReference type="InterPro" id="IPR013783">
    <property type="entry name" value="Ig-like_fold"/>
</dbReference>
<keyword evidence="1" id="KW-0677">Repeat</keyword>
<dbReference type="PROSITE" id="PS50853">
    <property type="entry name" value="FN3"/>
    <property type="match status" value="2"/>
</dbReference>
<accession>A0ABD0KKR6</accession>
<feature type="non-terminal residue" evidence="8">
    <location>
        <position position="926"/>
    </location>
</feature>
<feature type="non-terminal residue" evidence="8">
    <location>
        <position position="1"/>
    </location>
</feature>
<feature type="compositionally biased region" description="Polar residues" evidence="4">
    <location>
        <begin position="916"/>
        <end position="926"/>
    </location>
</feature>
<keyword evidence="9" id="KW-1185">Reference proteome</keyword>
<dbReference type="PROSITE" id="PS50835">
    <property type="entry name" value="IG_LIKE"/>
    <property type="match status" value="2"/>
</dbReference>